<dbReference type="InterPro" id="IPR010228">
    <property type="entry name" value="NADH_UbQ_OxRdtase_Gsu"/>
</dbReference>
<dbReference type="Gene3D" id="3.40.980.10">
    <property type="entry name" value="MoaB/Mog-like domain"/>
    <property type="match status" value="1"/>
</dbReference>
<dbReference type="NCBIfam" id="TIGR01973">
    <property type="entry name" value="NuoG"/>
    <property type="match status" value="1"/>
</dbReference>
<dbReference type="InterPro" id="IPR000283">
    <property type="entry name" value="NADH_UbQ_OxRdtase_75kDa_su_CS"/>
</dbReference>
<feature type="region of interest" description="Disordered" evidence="17">
    <location>
        <begin position="957"/>
        <end position="978"/>
    </location>
</feature>
<dbReference type="GO" id="GO:0016020">
    <property type="term" value="C:membrane"/>
    <property type="evidence" value="ECO:0007669"/>
    <property type="project" value="InterPro"/>
</dbReference>
<comment type="cofactor">
    <cofactor evidence="15">
        <name>[2Fe-2S] cluster</name>
        <dbReference type="ChEBI" id="CHEBI:190135"/>
    </cofactor>
</comment>
<dbReference type="Pfam" id="PF22151">
    <property type="entry name" value="Fer4_NDSU1"/>
    <property type="match status" value="1"/>
</dbReference>
<dbReference type="PROSITE" id="PS00642">
    <property type="entry name" value="COMPLEX1_75K_2"/>
    <property type="match status" value="1"/>
</dbReference>
<dbReference type="PROSITE" id="PS51839">
    <property type="entry name" value="4FE4S_HC3"/>
    <property type="match status" value="1"/>
</dbReference>
<dbReference type="Gene3D" id="3.30.200.210">
    <property type="match status" value="1"/>
</dbReference>
<keyword evidence="13" id="KW-0520">NAD</keyword>
<evidence type="ECO:0000313" key="21">
    <source>
        <dbReference type="EMBL" id="KAK9784934.1"/>
    </source>
</evidence>
<keyword evidence="11" id="KW-0408">Iron</keyword>
<dbReference type="Pfam" id="PF13510">
    <property type="entry name" value="Fer2_4"/>
    <property type="match status" value="1"/>
</dbReference>
<dbReference type="Gene3D" id="3.40.50.740">
    <property type="match status" value="1"/>
</dbReference>
<dbReference type="InterPro" id="IPR001453">
    <property type="entry name" value="MoaB/Mog_dom"/>
</dbReference>
<dbReference type="Pfam" id="PF00994">
    <property type="entry name" value="MoCF_biosynth"/>
    <property type="match status" value="1"/>
</dbReference>
<feature type="domain" description="4Fe-4S Mo/W bis-MGD-type" evidence="19">
    <location>
        <begin position="490"/>
        <end position="546"/>
    </location>
</feature>
<dbReference type="Gene3D" id="3.10.20.740">
    <property type="match status" value="1"/>
</dbReference>
<dbReference type="Pfam" id="PF00384">
    <property type="entry name" value="Molybdopterin"/>
    <property type="match status" value="1"/>
</dbReference>
<dbReference type="InterPro" id="IPR015405">
    <property type="entry name" value="NDUFS1-like_C"/>
</dbReference>
<evidence type="ECO:0000256" key="14">
    <source>
        <dbReference type="ARBA" id="ARBA00023150"/>
    </source>
</evidence>
<dbReference type="SUPFAM" id="SSF54292">
    <property type="entry name" value="2Fe-2S ferredoxin-like"/>
    <property type="match status" value="1"/>
</dbReference>
<dbReference type="SMART" id="SM00929">
    <property type="entry name" value="NADH-G_4Fe-4S_3"/>
    <property type="match status" value="1"/>
</dbReference>
<evidence type="ECO:0000256" key="8">
    <source>
        <dbReference type="ARBA" id="ARBA00022741"/>
    </source>
</evidence>
<dbReference type="Pfam" id="PF22117">
    <property type="entry name" value="Fer4_Nqo3"/>
    <property type="match status" value="1"/>
</dbReference>
<evidence type="ECO:0000256" key="16">
    <source>
        <dbReference type="RuleBase" id="RU004523"/>
    </source>
</evidence>
<evidence type="ECO:0000256" key="10">
    <source>
        <dbReference type="ARBA" id="ARBA00022967"/>
    </source>
</evidence>
<dbReference type="GO" id="GO:0016651">
    <property type="term" value="F:oxidoreductase activity, acting on NAD(P)H"/>
    <property type="evidence" value="ECO:0007669"/>
    <property type="project" value="InterPro"/>
</dbReference>
<evidence type="ECO:0000256" key="15">
    <source>
        <dbReference type="ARBA" id="ARBA00034078"/>
    </source>
</evidence>
<organism evidence="21 22">
    <name type="scientific">Symbiochloris irregularis</name>
    <dbReference type="NCBI Taxonomy" id="706552"/>
    <lineage>
        <taxon>Eukaryota</taxon>
        <taxon>Viridiplantae</taxon>
        <taxon>Chlorophyta</taxon>
        <taxon>core chlorophytes</taxon>
        <taxon>Trebouxiophyceae</taxon>
        <taxon>Trebouxiales</taxon>
        <taxon>Trebouxiaceae</taxon>
        <taxon>Symbiochloris</taxon>
    </lineage>
</organism>
<keyword evidence="5" id="KW-0004">4Fe-4S</keyword>
<name>A0AAW1NKT3_9CHLO</name>
<dbReference type="GO" id="GO:0051539">
    <property type="term" value="F:4 iron, 4 sulfur cluster binding"/>
    <property type="evidence" value="ECO:0007669"/>
    <property type="project" value="UniProtKB-KW"/>
</dbReference>
<accession>A0AAW1NKT3</accession>
<dbReference type="GO" id="GO:0042773">
    <property type="term" value="P:ATP synthesis coupled electron transport"/>
    <property type="evidence" value="ECO:0007669"/>
    <property type="project" value="InterPro"/>
</dbReference>
<keyword evidence="14" id="KW-0501">Molybdenum cofactor biosynthesis</keyword>
<evidence type="ECO:0000256" key="11">
    <source>
        <dbReference type="ARBA" id="ARBA00023004"/>
    </source>
</evidence>
<dbReference type="Gene3D" id="3.30.70.20">
    <property type="match status" value="1"/>
</dbReference>
<sequence>MSTSQSPLAGGNNATNGDKARFGVVTVSDRASAGTYEDLSGPAILKFFDEAISSSWEAVYRIIPDEKAQIEKELKTLCDVEGCCLVVTTGGTGPAPRDVTPEATEAVCDRLMPGYGEQMRAISLRHVPTAVLSRQTAGLRGKSLILNLPGKPKAIRETIDEVFASIPYCIELMEGPYITTNEHVVKAFRPGKKKIRASPSLANGGPTNGQRLCTSQLHVRRQGHVLTLVSESGHRQAARRAANALRRTVACAEVDSRFLQTSVALQQEAAPAPSDHIEVEVNGQPVQILKGSTVMAACDAAGVDIPRFCYHHRLSIAGNCRMCLVEVAKSPKPVASCAMPAAPGMKIKTDSALVKKAREGVMEFLLINHPLDCPICDQGGECDLQDQSMHFGSDRGRFTEMKRAVKDKNLGPLVKTVMTRCIHCTRCVRFASEVAGVQDLGMTGRGNNSEIGTYVEKLMTSELSGNVIDLCPVGALTSKPAAFTARNWELRSVESVDTSDAMGCNIRVDSRGNEVMRILPRLNEDVNEEWISDKARFQYDGLKRQRLDVPLVNRGQGLERAHWADALTAVQAGLKGIKGNEMRAIAGKLADAESIIALKDLMNRLGCSNLYSDAGFADLDADVRSNYLMNTSLSGISQADVVLLVGSNPRTEAPVLNARLRKLWLEGGQLATIGPDLDLTYPHEHLGEGAPALAELLKTGSGWGKKLKEAKNPVIIVGPGILHRQDRGSILQKVHEVVEKTGVVRDNWNGYNVMHDSASRVAALDLGFLPSARSASAPPPKFVYLLGSDDFAEEDVPADAFVVYQGHHGDRGAARANVVLPGTAYTEKAATYVNFEGRAQRTKVAVPPLGDAREDWTIVRALSEVLDLPLPYDSRADVRARLGDVAPHLTRVGEWDAPLWLNGQYFKAFAARAAGDKAAPSQDPFQSSIENFYLTDVISRSSQTMAKCVQAREVMPTSFNTSQPGPAPSYGVNKGGAK</sequence>
<dbReference type="PROSITE" id="PS51669">
    <property type="entry name" value="4FE4S_MOW_BIS_MGD"/>
    <property type="match status" value="1"/>
</dbReference>
<dbReference type="PANTHER" id="PTHR43105">
    <property type="entry name" value="RESPIRATORY NITRATE REDUCTASE"/>
    <property type="match status" value="1"/>
</dbReference>
<dbReference type="NCBIfam" id="NF006932">
    <property type="entry name" value="PRK09417.1"/>
    <property type="match status" value="1"/>
</dbReference>
<evidence type="ECO:0000259" key="18">
    <source>
        <dbReference type="PROSITE" id="PS51085"/>
    </source>
</evidence>
<dbReference type="FunFam" id="3.30.200.210:FF:000002">
    <property type="entry name" value="NADH-ubiquinone oxidoreductase 75 kDa subunit"/>
    <property type="match status" value="1"/>
</dbReference>
<evidence type="ECO:0000256" key="13">
    <source>
        <dbReference type="ARBA" id="ARBA00023027"/>
    </source>
</evidence>
<keyword evidence="8" id="KW-0547">Nucleotide-binding</keyword>
<evidence type="ECO:0000256" key="1">
    <source>
        <dbReference type="ARBA" id="ARBA00001966"/>
    </source>
</evidence>
<evidence type="ECO:0000256" key="4">
    <source>
        <dbReference type="ARBA" id="ARBA00013269"/>
    </source>
</evidence>
<dbReference type="FunFam" id="3.30.70.20:FF:000002">
    <property type="entry name" value="NADH-ubiquinone oxidoreductase 75 kDa subunit"/>
    <property type="match status" value="1"/>
</dbReference>
<dbReference type="InterPro" id="IPR001041">
    <property type="entry name" value="2Fe-2S_ferredoxin-type"/>
</dbReference>
<dbReference type="PROSITE" id="PS00643">
    <property type="entry name" value="COMPLEX1_75K_3"/>
    <property type="match status" value="1"/>
</dbReference>
<dbReference type="GO" id="GO:0061599">
    <property type="term" value="F:molybdopterin molybdotransferase activity"/>
    <property type="evidence" value="ECO:0007669"/>
    <property type="project" value="UniProtKB-EC"/>
</dbReference>
<dbReference type="InterPro" id="IPR054351">
    <property type="entry name" value="NADH_UbQ_OxRdtase_ferredoxin"/>
</dbReference>
<dbReference type="AlphaFoldDB" id="A0AAW1NKT3"/>
<keyword evidence="10" id="KW-1278">Translocase</keyword>
<dbReference type="Pfam" id="PF10588">
    <property type="entry name" value="NADH-G_4Fe-4S_3"/>
    <property type="match status" value="1"/>
</dbReference>
<dbReference type="CDD" id="cd02773">
    <property type="entry name" value="MopB_Res-Cmplx1_Nad11"/>
    <property type="match status" value="1"/>
</dbReference>
<dbReference type="CDD" id="cd00886">
    <property type="entry name" value="MogA_MoaB"/>
    <property type="match status" value="1"/>
</dbReference>
<dbReference type="PANTHER" id="PTHR43105:SF13">
    <property type="entry name" value="NADH-UBIQUINONE OXIDOREDUCTASE 75 KDA SUBUNIT, MITOCHONDRIAL"/>
    <property type="match status" value="1"/>
</dbReference>
<evidence type="ECO:0000256" key="17">
    <source>
        <dbReference type="SAM" id="MobiDB-lite"/>
    </source>
</evidence>
<dbReference type="GO" id="GO:0005524">
    <property type="term" value="F:ATP binding"/>
    <property type="evidence" value="ECO:0007669"/>
    <property type="project" value="UniProtKB-KW"/>
</dbReference>
<evidence type="ECO:0000256" key="12">
    <source>
        <dbReference type="ARBA" id="ARBA00023014"/>
    </source>
</evidence>
<comment type="pathway">
    <text evidence="2">Cofactor biosynthesis; molybdopterin biosynthesis.</text>
</comment>
<evidence type="ECO:0000259" key="19">
    <source>
        <dbReference type="PROSITE" id="PS51669"/>
    </source>
</evidence>
<dbReference type="InterPro" id="IPR019574">
    <property type="entry name" value="NADH_UbQ_OxRdtase_Gsu_4Fe4S-bd"/>
</dbReference>
<dbReference type="FunFam" id="3.10.20.740:FF:000001">
    <property type="entry name" value="NADH-quinone oxidoreductase subunit G"/>
    <property type="match status" value="1"/>
</dbReference>
<dbReference type="PROSITE" id="PS00641">
    <property type="entry name" value="COMPLEX1_75K_1"/>
    <property type="match status" value="1"/>
</dbReference>
<evidence type="ECO:0000256" key="6">
    <source>
        <dbReference type="ARBA" id="ARBA00022679"/>
    </source>
</evidence>
<dbReference type="GO" id="GO:0008137">
    <property type="term" value="F:NADH dehydrogenase (ubiquinone) activity"/>
    <property type="evidence" value="ECO:0007669"/>
    <property type="project" value="InterPro"/>
</dbReference>
<dbReference type="SUPFAM" id="SSF54862">
    <property type="entry name" value="4Fe-4S ferredoxins"/>
    <property type="match status" value="1"/>
</dbReference>
<evidence type="ECO:0000256" key="9">
    <source>
        <dbReference type="ARBA" id="ARBA00022840"/>
    </source>
</evidence>
<dbReference type="FunFam" id="3.40.50.740:FF:000012">
    <property type="entry name" value="NADH dehydrogenase [ubiquinone] iron-sulfur protein 1 mitochondrial"/>
    <property type="match status" value="1"/>
</dbReference>
<comment type="caution">
    <text evidence="21">The sequence shown here is derived from an EMBL/GenBank/DDBJ whole genome shotgun (WGS) entry which is preliminary data.</text>
</comment>
<dbReference type="SUPFAM" id="SSF53706">
    <property type="entry name" value="Formate dehydrogenase/DMSO reductase, domains 1-3"/>
    <property type="match status" value="1"/>
</dbReference>
<dbReference type="GO" id="GO:0046872">
    <property type="term" value="F:metal ion binding"/>
    <property type="evidence" value="ECO:0007669"/>
    <property type="project" value="UniProtKB-KW"/>
</dbReference>
<keyword evidence="9" id="KW-0067">ATP-binding</keyword>
<keyword evidence="12" id="KW-0411">Iron-sulfur</keyword>
<keyword evidence="6" id="KW-0808">Transferase</keyword>
<dbReference type="NCBIfam" id="TIGR00177">
    <property type="entry name" value="molyb_syn"/>
    <property type="match status" value="1"/>
</dbReference>
<protein>
    <recommendedName>
        <fullName evidence="4">molybdopterin molybdotransferase</fullName>
        <ecNumber evidence="4">2.10.1.1</ecNumber>
    </recommendedName>
</protein>
<dbReference type="EC" id="2.10.1.1" evidence="4"/>
<dbReference type="Pfam" id="PF09326">
    <property type="entry name" value="NADH_dhqG_C"/>
    <property type="match status" value="1"/>
</dbReference>
<dbReference type="SUPFAM" id="SSF53218">
    <property type="entry name" value="Molybdenum cofactor biosynthesis proteins"/>
    <property type="match status" value="1"/>
</dbReference>
<evidence type="ECO:0000259" key="20">
    <source>
        <dbReference type="PROSITE" id="PS51839"/>
    </source>
</evidence>
<comment type="cofactor">
    <cofactor evidence="1">
        <name>[4Fe-4S] cluster</name>
        <dbReference type="ChEBI" id="CHEBI:49883"/>
    </cofactor>
</comment>
<dbReference type="CDD" id="cd00207">
    <property type="entry name" value="fer2"/>
    <property type="match status" value="1"/>
</dbReference>
<comment type="similarity">
    <text evidence="3 16">Belongs to the complex I 75 kDa subunit family.</text>
</comment>
<dbReference type="InterPro" id="IPR036425">
    <property type="entry name" value="MoaB/Mog-like_dom_sf"/>
</dbReference>
<evidence type="ECO:0000256" key="5">
    <source>
        <dbReference type="ARBA" id="ARBA00022485"/>
    </source>
</evidence>
<evidence type="ECO:0000313" key="22">
    <source>
        <dbReference type="Proteomes" id="UP001465755"/>
    </source>
</evidence>
<dbReference type="PROSITE" id="PS51085">
    <property type="entry name" value="2FE2S_FER_2"/>
    <property type="match status" value="1"/>
</dbReference>
<gene>
    <name evidence="21" type="ORF">WJX73_009161</name>
</gene>
<evidence type="ECO:0000256" key="7">
    <source>
        <dbReference type="ARBA" id="ARBA00022723"/>
    </source>
</evidence>
<dbReference type="Proteomes" id="UP001465755">
    <property type="component" value="Unassembled WGS sequence"/>
</dbReference>
<dbReference type="EMBL" id="JALJOQ010000325">
    <property type="protein sequence ID" value="KAK9784934.1"/>
    <property type="molecule type" value="Genomic_DNA"/>
</dbReference>
<dbReference type="PROSITE" id="PS01078">
    <property type="entry name" value="MOCF_BIOSYNTHESIS_1"/>
    <property type="match status" value="1"/>
</dbReference>
<keyword evidence="7" id="KW-0479">Metal-binding</keyword>
<feature type="domain" description="4Fe-4S His(Cys)3-ligated-type" evidence="20">
    <location>
        <begin position="353"/>
        <end position="392"/>
    </location>
</feature>
<dbReference type="InterPro" id="IPR006656">
    <property type="entry name" value="Mopterin_OxRdtase"/>
</dbReference>
<dbReference type="FunFam" id="3.40.980.10:FF:000005">
    <property type="entry name" value="Molybdopterin biosynthesis mog protein"/>
    <property type="match status" value="1"/>
</dbReference>
<evidence type="ECO:0000256" key="3">
    <source>
        <dbReference type="ARBA" id="ARBA00005404"/>
    </source>
</evidence>
<keyword evidence="22" id="KW-1185">Reference proteome</keyword>
<dbReference type="InterPro" id="IPR050123">
    <property type="entry name" value="Prok_molybdopt-oxidoreductase"/>
</dbReference>
<reference evidence="21 22" key="1">
    <citation type="journal article" date="2024" name="Nat. Commun.">
        <title>Phylogenomics reveals the evolutionary origins of lichenization in chlorophyte algae.</title>
        <authorList>
            <person name="Puginier C."/>
            <person name="Libourel C."/>
            <person name="Otte J."/>
            <person name="Skaloud P."/>
            <person name="Haon M."/>
            <person name="Grisel S."/>
            <person name="Petersen M."/>
            <person name="Berrin J.G."/>
            <person name="Delaux P.M."/>
            <person name="Dal Grande F."/>
            <person name="Keller J."/>
        </authorList>
    </citation>
    <scope>NUCLEOTIDE SEQUENCE [LARGE SCALE GENOMIC DNA]</scope>
    <source>
        <strain evidence="21 22">SAG 2036</strain>
    </source>
</reference>
<feature type="domain" description="2Fe-2S ferredoxin-type" evidence="18">
    <location>
        <begin position="275"/>
        <end position="353"/>
    </location>
</feature>
<dbReference type="InterPro" id="IPR006963">
    <property type="entry name" value="Mopterin_OxRdtase_4Fe-4S_dom"/>
</dbReference>
<evidence type="ECO:0000256" key="2">
    <source>
        <dbReference type="ARBA" id="ARBA00005046"/>
    </source>
</evidence>
<dbReference type="SMART" id="SM00852">
    <property type="entry name" value="MoCF_biosynth"/>
    <property type="match status" value="1"/>
</dbReference>
<proteinExistence type="inferred from homology"/>
<dbReference type="InterPro" id="IPR036010">
    <property type="entry name" value="2Fe-2S_ferredoxin-like_sf"/>
</dbReference>
<dbReference type="InterPro" id="IPR008284">
    <property type="entry name" value="MoCF_biosynth_CS"/>
</dbReference>
<dbReference type="GO" id="GO:0006777">
    <property type="term" value="P:Mo-molybdopterin cofactor biosynthetic process"/>
    <property type="evidence" value="ECO:0007669"/>
    <property type="project" value="UniProtKB-KW"/>
</dbReference>